<reference evidence="17" key="1">
    <citation type="journal article" date="2023" name="G3 (Bethesda)">
        <title>Whole genome assemblies of Zophobas morio and Tenebrio molitor.</title>
        <authorList>
            <person name="Kaur S."/>
            <person name="Stinson S.A."/>
            <person name="diCenzo G.C."/>
        </authorList>
    </citation>
    <scope>NUCLEOTIDE SEQUENCE</scope>
    <source>
        <strain evidence="17">QUZm001</strain>
    </source>
</reference>
<evidence type="ECO:0000256" key="11">
    <source>
        <dbReference type="ARBA" id="ARBA00022989"/>
    </source>
</evidence>
<dbReference type="SUPFAM" id="SSF51206">
    <property type="entry name" value="cAMP-binding domain-like"/>
    <property type="match status" value="1"/>
</dbReference>
<organism evidence="17 18">
    <name type="scientific">Zophobas morio</name>
    <dbReference type="NCBI Taxonomy" id="2755281"/>
    <lineage>
        <taxon>Eukaryota</taxon>
        <taxon>Metazoa</taxon>
        <taxon>Ecdysozoa</taxon>
        <taxon>Arthropoda</taxon>
        <taxon>Hexapoda</taxon>
        <taxon>Insecta</taxon>
        <taxon>Pterygota</taxon>
        <taxon>Neoptera</taxon>
        <taxon>Endopterygota</taxon>
        <taxon>Coleoptera</taxon>
        <taxon>Polyphaga</taxon>
        <taxon>Cucujiformia</taxon>
        <taxon>Tenebrionidae</taxon>
        <taxon>Zophobas</taxon>
    </lineage>
</organism>
<dbReference type="Proteomes" id="UP001168821">
    <property type="component" value="Unassembled WGS sequence"/>
</dbReference>
<dbReference type="GO" id="GO:0042391">
    <property type="term" value="P:regulation of membrane potential"/>
    <property type="evidence" value="ECO:0007669"/>
    <property type="project" value="TreeGrafter"/>
</dbReference>
<evidence type="ECO:0000256" key="2">
    <source>
        <dbReference type="ARBA" id="ARBA00004141"/>
    </source>
</evidence>
<dbReference type="PANTHER" id="PTHR12101">
    <property type="entry name" value="POPEYE DOMAIN CONTAINING PROTEIN"/>
    <property type="match status" value="1"/>
</dbReference>
<dbReference type="InterPro" id="IPR018490">
    <property type="entry name" value="cNMP-bd_dom_sf"/>
</dbReference>
<keyword evidence="6" id="KW-0217">Developmental protein</keyword>
<evidence type="ECO:0000256" key="1">
    <source>
        <dbReference type="ARBA" id="ARBA00004124"/>
    </source>
</evidence>
<gene>
    <name evidence="17" type="ORF">Zmor_012847</name>
</gene>
<dbReference type="GO" id="GO:0042383">
    <property type="term" value="C:sarcolemma"/>
    <property type="evidence" value="ECO:0007669"/>
    <property type="project" value="TreeGrafter"/>
</dbReference>
<dbReference type="Pfam" id="PF04831">
    <property type="entry name" value="POPDC1-3"/>
    <property type="match status" value="1"/>
</dbReference>
<keyword evidence="5" id="KW-0796">Tight junction</keyword>
<evidence type="ECO:0000256" key="6">
    <source>
        <dbReference type="ARBA" id="ARBA00022473"/>
    </source>
</evidence>
<evidence type="ECO:0000256" key="4">
    <source>
        <dbReference type="ARBA" id="ARBA00007146"/>
    </source>
</evidence>
<proteinExistence type="inferred from homology"/>
<evidence type="ECO:0000256" key="9">
    <source>
        <dbReference type="ARBA" id="ARBA00022889"/>
    </source>
</evidence>
<evidence type="ECO:0000313" key="18">
    <source>
        <dbReference type="Proteomes" id="UP001168821"/>
    </source>
</evidence>
<keyword evidence="8 15" id="KW-0812">Transmembrane</keyword>
<keyword evidence="11 15" id="KW-1133">Transmembrane helix</keyword>
<evidence type="ECO:0000256" key="12">
    <source>
        <dbReference type="ARBA" id="ARBA00023136"/>
    </source>
</evidence>
<evidence type="ECO:0000256" key="7">
    <source>
        <dbReference type="ARBA" id="ARBA00022475"/>
    </source>
</evidence>
<sequence>MEVPLIQSRTHMSKIVIKTNYSTKKPSTMTPPKNFTYLPENATWSSTEIYNLTNTSDYDYDFQTFNTSAGAEGDSWALCKEWTPAQHPLFQTANFFFAAAFLVPSSFKQSVLIVRALLSIGYFFLTVWGGVEVCAPDILLWNSLLVILNLTHTALLAWRFLPPTLTLELTDLYMKVFKPLRVSRKHFKELVKEARVMTLERGDIYAVEDVSPADERLSILLKGKLRVTCDDTHLHFINVHQFVDSPEWESNHEQSDDVFQVTITAEEDSVYLCWPRMKLERVLRHRPVLKVILDSIIGKDITQKLYALNEHLTGLSDERSRGRRDEIWAKAHNRSMSMDAVNTGTTGLVRSQAYKVSHRKSSLNSTEMGSLGKLQTQCWVPLVANQFPATSPFMGQSNLRIPEVHSNKRSLRRKEREVKFEKPAK</sequence>
<comment type="similarity">
    <text evidence="4">Belongs to the popeye family.</text>
</comment>
<dbReference type="InterPro" id="IPR006916">
    <property type="entry name" value="POPDC1-3"/>
</dbReference>
<evidence type="ECO:0000256" key="15">
    <source>
        <dbReference type="SAM" id="Phobius"/>
    </source>
</evidence>
<feature type="domain" description="POPDC1-3" evidence="16">
    <location>
        <begin position="85"/>
        <end position="310"/>
    </location>
</feature>
<accession>A0AA38ICR9</accession>
<dbReference type="GO" id="GO:0016328">
    <property type="term" value="C:lateral plasma membrane"/>
    <property type="evidence" value="ECO:0007669"/>
    <property type="project" value="UniProtKB-SubCell"/>
</dbReference>
<dbReference type="InterPro" id="IPR055272">
    <property type="entry name" value="POPDC1-3_dom"/>
</dbReference>
<keyword evidence="9" id="KW-0130">Cell adhesion</keyword>
<dbReference type="AlphaFoldDB" id="A0AA38ICR9"/>
<feature type="compositionally biased region" description="Basic and acidic residues" evidence="14">
    <location>
        <begin position="414"/>
        <end position="425"/>
    </location>
</feature>
<keyword evidence="10" id="KW-0965">Cell junction</keyword>
<dbReference type="GO" id="GO:0051146">
    <property type="term" value="P:striated muscle cell differentiation"/>
    <property type="evidence" value="ECO:0007669"/>
    <property type="project" value="TreeGrafter"/>
</dbReference>
<dbReference type="EMBL" id="JALNTZ010000004">
    <property type="protein sequence ID" value="KAJ3653605.1"/>
    <property type="molecule type" value="Genomic_DNA"/>
</dbReference>
<dbReference type="GO" id="GO:0007155">
    <property type="term" value="P:cell adhesion"/>
    <property type="evidence" value="ECO:0007669"/>
    <property type="project" value="UniProtKB-KW"/>
</dbReference>
<evidence type="ECO:0000256" key="8">
    <source>
        <dbReference type="ARBA" id="ARBA00022692"/>
    </source>
</evidence>
<dbReference type="InterPro" id="IPR014710">
    <property type="entry name" value="RmlC-like_jellyroll"/>
</dbReference>
<evidence type="ECO:0000256" key="10">
    <source>
        <dbReference type="ARBA" id="ARBA00022949"/>
    </source>
</evidence>
<keyword evidence="12 15" id="KW-0472">Membrane</keyword>
<keyword evidence="13" id="KW-0325">Glycoprotein</keyword>
<dbReference type="GO" id="GO:0007507">
    <property type="term" value="P:heart development"/>
    <property type="evidence" value="ECO:0007669"/>
    <property type="project" value="TreeGrafter"/>
</dbReference>
<comment type="caution">
    <text evidence="17">The sequence shown here is derived from an EMBL/GenBank/DDBJ whole genome shotgun (WGS) entry which is preliminary data.</text>
</comment>
<evidence type="ECO:0000313" key="17">
    <source>
        <dbReference type="EMBL" id="KAJ3653605.1"/>
    </source>
</evidence>
<feature type="region of interest" description="Disordered" evidence="14">
    <location>
        <begin position="404"/>
        <end position="425"/>
    </location>
</feature>
<protein>
    <recommendedName>
        <fullName evidence="16">POPDC1-3 domain-containing protein</fullName>
    </recommendedName>
</protein>
<feature type="transmembrane region" description="Helical" evidence="15">
    <location>
        <begin position="138"/>
        <end position="161"/>
    </location>
</feature>
<evidence type="ECO:0000259" key="16">
    <source>
        <dbReference type="Pfam" id="PF04831"/>
    </source>
</evidence>
<keyword evidence="18" id="KW-1185">Reference proteome</keyword>
<evidence type="ECO:0000256" key="3">
    <source>
        <dbReference type="ARBA" id="ARBA00004435"/>
    </source>
</evidence>
<dbReference type="PANTHER" id="PTHR12101:SF17">
    <property type="entry name" value="BLOOD VESSEL EPICARDIAL SUBSTANCE"/>
    <property type="match status" value="1"/>
</dbReference>
<name>A0AA38ICR9_9CUCU</name>
<dbReference type="GO" id="GO:0030552">
    <property type="term" value="F:cAMP binding"/>
    <property type="evidence" value="ECO:0007669"/>
    <property type="project" value="TreeGrafter"/>
</dbReference>
<evidence type="ECO:0000256" key="13">
    <source>
        <dbReference type="ARBA" id="ARBA00023180"/>
    </source>
</evidence>
<dbReference type="Gene3D" id="2.60.120.10">
    <property type="entry name" value="Jelly Rolls"/>
    <property type="match status" value="1"/>
</dbReference>
<feature type="transmembrane region" description="Helical" evidence="15">
    <location>
        <begin position="113"/>
        <end position="131"/>
    </location>
</feature>
<keyword evidence="7" id="KW-1003">Cell membrane</keyword>
<evidence type="ECO:0000256" key="5">
    <source>
        <dbReference type="ARBA" id="ARBA00022427"/>
    </source>
</evidence>
<dbReference type="GO" id="GO:0005923">
    <property type="term" value="C:bicellular tight junction"/>
    <property type="evidence" value="ECO:0007669"/>
    <property type="project" value="UniProtKB-SubCell"/>
</dbReference>
<evidence type="ECO:0000256" key="14">
    <source>
        <dbReference type="SAM" id="MobiDB-lite"/>
    </source>
</evidence>
<comment type="subcellular location">
    <subcellularLocation>
        <location evidence="3">Cell junction</location>
        <location evidence="3">Tight junction</location>
    </subcellularLocation>
    <subcellularLocation>
        <location evidence="1">Lateral cell membrane</location>
    </subcellularLocation>
    <subcellularLocation>
        <location evidence="2">Membrane</location>
        <topology evidence="2">Multi-pass membrane protein</topology>
    </subcellularLocation>
</comment>